<dbReference type="OrthoDB" id="296418at2"/>
<sequence length="192" mass="21294">MRRRSGRIPVIDWLLSGLAALSCASCGSDHRAERGRELPEPEAALRAVESALRSWQDDPQVERTTTTTRPVMFVEQQQPPGQRLLRFDILGETPGYEGEGYRRFLARLSLAEPDDSVVATYYVFGRDPVWVYRTEDFEMIMHMDASMMPAPPPVPEASPPEPNDNKEAESASRDLPPTPEGAPGTIGQEGSP</sequence>
<organism evidence="2 3">
    <name type="scientific">Tautonia plasticadhaerens</name>
    <dbReference type="NCBI Taxonomy" id="2527974"/>
    <lineage>
        <taxon>Bacteria</taxon>
        <taxon>Pseudomonadati</taxon>
        <taxon>Planctomycetota</taxon>
        <taxon>Planctomycetia</taxon>
        <taxon>Isosphaerales</taxon>
        <taxon>Isosphaeraceae</taxon>
        <taxon>Tautonia</taxon>
    </lineage>
</organism>
<feature type="region of interest" description="Disordered" evidence="1">
    <location>
        <begin position="147"/>
        <end position="192"/>
    </location>
</feature>
<evidence type="ECO:0000313" key="3">
    <source>
        <dbReference type="Proteomes" id="UP000317835"/>
    </source>
</evidence>
<dbReference type="EMBL" id="CP036426">
    <property type="protein sequence ID" value="QDV36218.1"/>
    <property type="molecule type" value="Genomic_DNA"/>
</dbReference>
<dbReference type="KEGG" id="tpla:ElP_41370"/>
<accession>A0A518H5W8</accession>
<dbReference type="PROSITE" id="PS51257">
    <property type="entry name" value="PROKAR_LIPOPROTEIN"/>
    <property type="match status" value="1"/>
</dbReference>
<dbReference type="RefSeq" id="WP_145272332.1">
    <property type="nucleotide sequence ID" value="NZ_CP036426.1"/>
</dbReference>
<feature type="compositionally biased region" description="Basic and acidic residues" evidence="1">
    <location>
        <begin position="163"/>
        <end position="172"/>
    </location>
</feature>
<dbReference type="AlphaFoldDB" id="A0A518H5W8"/>
<evidence type="ECO:0000313" key="2">
    <source>
        <dbReference type="EMBL" id="QDV36218.1"/>
    </source>
</evidence>
<feature type="compositionally biased region" description="Pro residues" evidence="1">
    <location>
        <begin position="149"/>
        <end position="162"/>
    </location>
</feature>
<dbReference type="Proteomes" id="UP000317835">
    <property type="component" value="Chromosome"/>
</dbReference>
<name>A0A518H5W8_9BACT</name>
<gene>
    <name evidence="2" type="ORF">ElP_41370</name>
</gene>
<proteinExistence type="predicted"/>
<evidence type="ECO:0008006" key="4">
    <source>
        <dbReference type="Google" id="ProtNLM"/>
    </source>
</evidence>
<keyword evidence="3" id="KW-1185">Reference proteome</keyword>
<reference evidence="2 3" key="1">
    <citation type="submission" date="2019-02" db="EMBL/GenBank/DDBJ databases">
        <title>Deep-cultivation of Planctomycetes and their phenomic and genomic characterization uncovers novel biology.</title>
        <authorList>
            <person name="Wiegand S."/>
            <person name="Jogler M."/>
            <person name="Boedeker C."/>
            <person name="Pinto D."/>
            <person name="Vollmers J."/>
            <person name="Rivas-Marin E."/>
            <person name="Kohn T."/>
            <person name="Peeters S.H."/>
            <person name="Heuer A."/>
            <person name="Rast P."/>
            <person name="Oberbeckmann S."/>
            <person name="Bunk B."/>
            <person name="Jeske O."/>
            <person name="Meyerdierks A."/>
            <person name="Storesund J.E."/>
            <person name="Kallscheuer N."/>
            <person name="Luecker S."/>
            <person name="Lage O.M."/>
            <person name="Pohl T."/>
            <person name="Merkel B.J."/>
            <person name="Hornburger P."/>
            <person name="Mueller R.-W."/>
            <person name="Bruemmer F."/>
            <person name="Labrenz M."/>
            <person name="Spormann A.M."/>
            <person name="Op den Camp H."/>
            <person name="Overmann J."/>
            <person name="Amann R."/>
            <person name="Jetten M.S.M."/>
            <person name="Mascher T."/>
            <person name="Medema M.H."/>
            <person name="Devos D.P."/>
            <person name="Kaster A.-K."/>
            <person name="Ovreas L."/>
            <person name="Rohde M."/>
            <person name="Galperin M.Y."/>
            <person name="Jogler C."/>
        </authorList>
    </citation>
    <scope>NUCLEOTIDE SEQUENCE [LARGE SCALE GENOMIC DNA]</scope>
    <source>
        <strain evidence="2 3">ElP</strain>
    </source>
</reference>
<evidence type="ECO:0000256" key="1">
    <source>
        <dbReference type="SAM" id="MobiDB-lite"/>
    </source>
</evidence>
<protein>
    <recommendedName>
        <fullName evidence="4">Lipoprotein</fullName>
    </recommendedName>
</protein>